<proteinExistence type="predicted"/>
<keyword evidence="2" id="KW-0732">Signal</keyword>
<gene>
    <name evidence="3" type="ORF">MATL_G00194930</name>
</gene>
<name>A0A9D3T4Z6_MEGAT</name>
<dbReference type="Proteomes" id="UP001046870">
    <property type="component" value="Chromosome 17"/>
</dbReference>
<evidence type="ECO:0000256" key="2">
    <source>
        <dbReference type="SAM" id="SignalP"/>
    </source>
</evidence>
<protein>
    <submittedName>
        <fullName evidence="3">Uncharacterized protein</fullName>
    </submittedName>
</protein>
<accession>A0A9D3T4Z6</accession>
<dbReference type="AlphaFoldDB" id="A0A9D3T4Z6"/>
<organism evidence="3 4">
    <name type="scientific">Megalops atlanticus</name>
    <name type="common">Tarpon</name>
    <name type="synonym">Clupea gigantea</name>
    <dbReference type="NCBI Taxonomy" id="7932"/>
    <lineage>
        <taxon>Eukaryota</taxon>
        <taxon>Metazoa</taxon>
        <taxon>Chordata</taxon>
        <taxon>Craniata</taxon>
        <taxon>Vertebrata</taxon>
        <taxon>Euteleostomi</taxon>
        <taxon>Actinopterygii</taxon>
        <taxon>Neopterygii</taxon>
        <taxon>Teleostei</taxon>
        <taxon>Elopiformes</taxon>
        <taxon>Megalopidae</taxon>
        <taxon>Megalops</taxon>
    </lineage>
</organism>
<feature type="region of interest" description="Disordered" evidence="1">
    <location>
        <begin position="26"/>
        <end position="116"/>
    </location>
</feature>
<feature type="compositionally biased region" description="Acidic residues" evidence="1">
    <location>
        <begin position="61"/>
        <end position="71"/>
    </location>
</feature>
<keyword evidence="4" id="KW-1185">Reference proteome</keyword>
<evidence type="ECO:0000313" key="4">
    <source>
        <dbReference type="Proteomes" id="UP001046870"/>
    </source>
</evidence>
<comment type="caution">
    <text evidence="3">The sequence shown here is derived from an EMBL/GenBank/DDBJ whole genome shotgun (WGS) entry which is preliminary data.</text>
</comment>
<evidence type="ECO:0000313" key="3">
    <source>
        <dbReference type="EMBL" id="KAG7461796.1"/>
    </source>
</evidence>
<reference evidence="3" key="1">
    <citation type="submission" date="2021-01" db="EMBL/GenBank/DDBJ databases">
        <authorList>
            <person name="Zahm M."/>
            <person name="Roques C."/>
            <person name="Cabau C."/>
            <person name="Klopp C."/>
            <person name="Donnadieu C."/>
            <person name="Jouanno E."/>
            <person name="Lampietro C."/>
            <person name="Louis A."/>
            <person name="Herpin A."/>
            <person name="Echchiki A."/>
            <person name="Berthelot C."/>
            <person name="Parey E."/>
            <person name="Roest-Crollius H."/>
            <person name="Braasch I."/>
            <person name="Postlethwait J."/>
            <person name="Bobe J."/>
            <person name="Montfort J."/>
            <person name="Bouchez O."/>
            <person name="Begum T."/>
            <person name="Mejri S."/>
            <person name="Adams A."/>
            <person name="Chen W.-J."/>
            <person name="Guiguen Y."/>
        </authorList>
    </citation>
    <scope>NUCLEOTIDE SEQUENCE</scope>
    <source>
        <strain evidence="3">YG-15Mar2019-1</strain>
        <tissue evidence="3">Brain</tissue>
    </source>
</reference>
<dbReference type="EMBL" id="JAFDVH010000017">
    <property type="protein sequence ID" value="KAG7461796.1"/>
    <property type="molecule type" value="Genomic_DNA"/>
</dbReference>
<evidence type="ECO:0000256" key="1">
    <source>
        <dbReference type="SAM" id="MobiDB-lite"/>
    </source>
</evidence>
<sequence length="116" mass="12850">MYRQTYTMKFALLCICLLAASLALPAQRRRVARSDSSEDRESNDDSERKRRSSNSGSRESSDEEEEGEGGEGEEKTVIEEDMREKTGLKVSEDNNSNDGKVNGNGEDGNSGDSDYN</sequence>
<feature type="compositionally biased region" description="Basic and acidic residues" evidence="1">
    <location>
        <begin position="72"/>
        <end position="92"/>
    </location>
</feature>
<feature type="compositionally biased region" description="Basic and acidic residues" evidence="1">
    <location>
        <begin position="32"/>
        <end position="48"/>
    </location>
</feature>
<feature type="signal peptide" evidence="2">
    <location>
        <begin position="1"/>
        <end position="23"/>
    </location>
</feature>
<feature type="chain" id="PRO_5038637300" evidence="2">
    <location>
        <begin position="24"/>
        <end position="116"/>
    </location>
</feature>